<dbReference type="EMBL" id="BAAAGS010000088">
    <property type="protein sequence ID" value="GAA0560738.1"/>
    <property type="molecule type" value="Genomic_DNA"/>
</dbReference>
<name>A0ABP3PBZ8_SACER</name>
<keyword evidence="3" id="KW-1185">Reference proteome</keyword>
<reference evidence="3" key="1">
    <citation type="journal article" date="2019" name="Int. J. Syst. Evol. Microbiol.">
        <title>The Global Catalogue of Microorganisms (GCM) 10K type strain sequencing project: providing services to taxonomists for standard genome sequencing and annotation.</title>
        <authorList>
            <consortium name="The Broad Institute Genomics Platform"/>
            <consortium name="The Broad Institute Genome Sequencing Center for Infectious Disease"/>
            <person name="Wu L."/>
            <person name="Ma J."/>
        </authorList>
    </citation>
    <scope>NUCLEOTIDE SEQUENCE [LARGE SCALE GENOMIC DNA]</scope>
    <source>
        <strain evidence="3">JCM 10303</strain>
    </source>
</reference>
<comment type="caution">
    <text evidence="2">The sequence shown here is derived from an EMBL/GenBank/DDBJ whole genome shotgun (WGS) entry which is preliminary data.</text>
</comment>
<dbReference type="Proteomes" id="UP001500729">
    <property type="component" value="Unassembled WGS sequence"/>
</dbReference>
<feature type="transmembrane region" description="Helical" evidence="1">
    <location>
        <begin position="7"/>
        <end position="30"/>
    </location>
</feature>
<evidence type="ECO:0000313" key="2">
    <source>
        <dbReference type="EMBL" id="GAA0560738.1"/>
    </source>
</evidence>
<proteinExistence type="predicted"/>
<evidence type="ECO:0000313" key="3">
    <source>
        <dbReference type="Proteomes" id="UP001500729"/>
    </source>
</evidence>
<keyword evidence="1" id="KW-0812">Transmembrane</keyword>
<protein>
    <submittedName>
        <fullName evidence="2">Uncharacterized protein</fullName>
    </submittedName>
</protein>
<dbReference type="RefSeq" id="WP_009949330.1">
    <property type="nucleotide sequence ID" value="NZ_BAAAGS010000088.1"/>
</dbReference>
<gene>
    <name evidence="2" type="ORF">GCM10009533_67180</name>
</gene>
<feature type="transmembrane region" description="Helical" evidence="1">
    <location>
        <begin position="93"/>
        <end position="115"/>
    </location>
</feature>
<feature type="transmembrane region" description="Helical" evidence="1">
    <location>
        <begin position="62"/>
        <end position="81"/>
    </location>
</feature>
<accession>A0ABP3PBZ8</accession>
<keyword evidence="1" id="KW-0472">Membrane</keyword>
<sequence length="126" mass="13132">MTAADRVLFGFLLLDALVLAIVELLFLPLWIGPVQFPIMAAVAAVTTPLLVSAAGRLSQHRGVAAAPLVVWFLAVFVFGLFGPGGDVVLVGDWRALLFIAAGALPSAMMLGIVLARNAVEAGRTAH</sequence>
<organism evidence="2 3">
    <name type="scientific">Saccharopolyspora erythraea</name>
    <name type="common">Streptomyces erythraeus</name>
    <dbReference type="NCBI Taxonomy" id="1836"/>
    <lineage>
        <taxon>Bacteria</taxon>
        <taxon>Bacillati</taxon>
        <taxon>Actinomycetota</taxon>
        <taxon>Actinomycetes</taxon>
        <taxon>Pseudonocardiales</taxon>
        <taxon>Pseudonocardiaceae</taxon>
        <taxon>Saccharopolyspora</taxon>
    </lineage>
</organism>
<feature type="transmembrane region" description="Helical" evidence="1">
    <location>
        <begin position="36"/>
        <end position="55"/>
    </location>
</feature>
<keyword evidence="1" id="KW-1133">Transmembrane helix</keyword>
<evidence type="ECO:0000256" key="1">
    <source>
        <dbReference type="SAM" id="Phobius"/>
    </source>
</evidence>